<dbReference type="GO" id="GO:0000272">
    <property type="term" value="P:polysaccharide catabolic process"/>
    <property type="evidence" value="ECO:0007669"/>
    <property type="project" value="InterPro"/>
</dbReference>
<dbReference type="InterPro" id="IPR001547">
    <property type="entry name" value="Glyco_hydro_5"/>
</dbReference>
<sequence>MNYRYMPKGAEAVHAANPDVLMILSGLNFDMNLSFIRNEAVKLSFNGKLMFEVHYYSFSDGQALTSGNPNQVCGQVTENVMTRAGFSLDQGWPLFVSEFGVDLRATSVNNNRHEAYLEWQPEAMQSGTEKEESRGNVVAVTIGFQR</sequence>
<comment type="similarity">
    <text evidence="1 4">Belongs to the glycosyl hydrolase 5 (cellulase A) family.</text>
</comment>
<dbReference type="Pfam" id="PF00150">
    <property type="entry name" value="Cellulase"/>
    <property type="match status" value="1"/>
</dbReference>
<reference evidence="6 7" key="1">
    <citation type="submission" date="2018-09" db="EMBL/GenBank/DDBJ databases">
        <title>A high-quality reference genome of wild soybean provides a powerful tool to mine soybean genomes.</title>
        <authorList>
            <person name="Xie M."/>
            <person name="Chung C.Y.L."/>
            <person name="Li M.-W."/>
            <person name="Wong F.-L."/>
            <person name="Chan T.-F."/>
            <person name="Lam H.-M."/>
        </authorList>
    </citation>
    <scope>NUCLEOTIDE SEQUENCE [LARGE SCALE GENOMIC DNA]</scope>
    <source>
        <strain evidence="7">cv. W05</strain>
        <tissue evidence="6">Hypocotyl of etiolated seedlings</tissue>
    </source>
</reference>
<evidence type="ECO:0000313" key="7">
    <source>
        <dbReference type="Proteomes" id="UP000289340"/>
    </source>
</evidence>
<evidence type="ECO:0000256" key="3">
    <source>
        <dbReference type="ARBA" id="ARBA00023295"/>
    </source>
</evidence>
<evidence type="ECO:0000313" key="6">
    <source>
        <dbReference type="EMBL" id="RZB81141.1"/>
    </source>
</evidence>
<dbReference type="PANTHER" id="PTHR31263:SF65">
    <property type="entry name" value="CELLULASE (GLYCOSYL HYDROLASE FAMILY 5)"/>
    <property type="match status" value="1"/>
</dbReference>
<dbReference type="Proteomes" id="UP000289340">
    <property type="component" value="Chromosome 11"/>
</dbReference>
<evidence type="ECO:0000256" key="4">
    <source>
        <dbReference type="RuleBase" id="RU361153"/>
    </source>
</evidence>
<dbReference type="InterPro" id="IPR017853">
    <property type="entry name" value="GH"/>
</dbReference>
<evidence type="ECO:0000256" key="2">
    <source>
        <dbReference type="ARBA" id="ARBA00022801"/>
    </source>
</evidence>
<organism evidence="6 7">
    <name type="scientific">Glycine soja</name>
    <name type="common">Wild soybean</name>
    <dbReference type="NCBI Taxonomy" id="3848"/>
    <lineage>
        <taxon>Eukaryota</taxon>
        <taxon>Viridiplantae</taxon>
        <taxon>Streptophyta</taxon>
        <taxon>Embryophyta</taxon>
        <taxon>Tracheophyta</taxon>
        <taxon>Spermatophyta</taxon>
        <taxon>Magnoliopsida</taxon>
        <taxon>eudicotyledons</taxon>
        <taxon>Gunneridae</taxon>
        <taxon>Pentapetalae</taxon>
        <taxon>rosids</taxon>
        <taxon>fabids</taxon>
        <taxon>Fabales</taxon>
        <taxon>Fabaceae</taxon>
        <taxon>Papilionoideae</taxon>
        <taxon>50 kb inversion clade</taxon>
        <taxon>NPAAA clade</taxon>
        <taxon>indigoferoid/millettioid clade</taxon>
        <taxon>Phaseoleae</taxon>
        <taxon>Glycine</taxon>
        <taxon>Glycine subgen. Soja</taxon>
    </lineage>
</organism>
<evidence type="ECO:0000256" key="1">
    <source>
        <dbReference type="ARBA" id="ARBA00005641"/>
    </source>
</evidence>
<dbReference type="PANTHER" id="PTHR31263">
    <property type="entry name" value="CELLULASE FAMILY PROTEIN (AFU_ORTHOLOGUE AFUA_5G14560)"/>
    <property type="match status" value="1"/>
</dbReference>
<feature type="domain" description="Glycoside hydrolase family 5" evidence="5">
    <location>
        <begin position="8"/>
        <end position="119"/>
    </location>
</feature>
<comment type="caution">
    <text evidence="6">The sequence shown here is derived from an EMBL/GenBank/DDBJ whole genome shotgun (WGS) entry which is preliminary data.</text>
</comment>
<name>A0A445I562_GLYSO</name>
<keyword evidence="7" id="KW-1185">Reference proteome</keyword>
<dbReference type="Gene3D" id="3.20.20.80">
    <property type="entry name" value="Glycosidases"/>
    <property type="match status" value="1"/>
</dbReference>
<dbReference type="EMBL" id="QZWG01000011">
    <property type="protein sequence ID" value="RZB81141.1"/>
    <property type="molecule type" value="Genomic_DNA"/>
</dbReference>
<keyword evidence="2 4" id="KW-0378">Hydrolase</keyword>
<dbReference type="SUPFAM" id="SSF51445">
    <property type="entry name" value="(Trans)glycosidases"/>
    <property type="match status" value="1"/>
</dbReference>
<proteinExistence type="inferred from homology"/>
<dbReference type="AlphaFoldDB" id="A0A445I562"/>
<evidence type="ECO:0000259" key="5">
    <source>
        <dbReference type="Pfam" id="PF00150"/>
    </source>
</evidence>
<accession>A0A445I562</accession>
<protein>
    <submittedName>
        <fullName evidence="6">Glycosyl hydrolase 5 family protein</fullName>
    </submittedName>
</protein>
<keyword evidence="3 4" id="KW-0326">Glycosidase</keyword>
<dbReference type="GO" id="GO:0004553">
    <property type="term" value="F:hydrolase activity, hydrolyzing O-glycosyl compounds"/>
    <property type="evidence" value="ECO:0007669"/>
    <property type="project" value="InterPro"/>
</dbReference>
<gene>
    <name evidence="6" type="ORF">D0Y65_030761</name>
</gene>